<proteinExistence type="predicted"/>
<comment type="caution">
    <text evidence="1">The sequence shown here is derived from an EMBL/GenBank/DDBJ whole genome shotgun (WGS) entry which is preliminary data.</text>
</comment>
<keyword evidence="2" id="KW-1185">Reference proteome</keyword>
<evidence type="ECO:0000313" key="1">
    <source>
        <dbReference type="EMBL" id="KAG5606581.1"/>
    </source>
</evidence>
<dbReference type="OrthoDB" id="1327928at2759"/>
<accession>A0A9J5Z301</accession>
<evidence type="ECO:0000313" key="2">
    <source>
        <dbReference type="Proteomes" id="UP000824120"/>
    </source>
</evidence>
<organism evidence="1 2">
    <name type="scientific">Solanum commersonii</name>
    <name type="common">Commerson's wild potato</name>
    <name type="synonym">Commerson's nightshade</name>
    <dbReference type="NCBI Taxonomy" id="4109"/>
    <lineage>
        <taxon>Eukaryota</taxon>
        <taxon>Viridiplantae</taxon>
        <taxon>Streptophyta</taxon>
        <taxon>Embryophyta</taxon>
        <taxon>Tracheophyta</taxon>
        <taxon>Spermatophyta</taxon>
        <taxon>Magnoliopsida</taxon>
        <taxon>eudicotyledons</taxon>
        <taxon>Gunneridae</taxon>
        <taxon>Pentapetalae</taxon>
        <taxon>asterids</taxon>
        <taxon>lamiids</taxon>
        <taxon>Solanales</taxon>
        <taxon>Solanaceae</taxon>
        <taxon>Solanoideae</taxon>
        <taxon>Solaneae</taxon>
        <taxon>Solanum</taxon>
    </lineage>
</organism>
<protein>
    <submittedName>
        <fullName evidence="1">Uncharacterized protein</fullName>
    </submittedName>
</protein>
<gene>
    <name evidence="1" type="ORF">H5410_028073</name>
</gene>
<reference evidence="1 2" key="1">
    <citation type="submission" date="2020-09" db="EMBL/GenBank/DDBJ databases">
        <title>De no assembly of potato wild relative species, Solanum commersonii.</title>
        <authorList>
            <person name="Cho K."/>
        </authorList>
    </citation>
    <scope>NUCLEOTIDE SEQUENCE [LARGE SCALE GENOMIC DNA]</scope>
    <source>
        <strain evidence="1">LZ3.2</strain>
        <tissue evidence="1">Leaf</tissue>
    </source>
</reference>
<name>A0A9J5Z301_SOLCO</name>
<dbReference type="AlphaFoldDB" id="A0A9J5Z301"/>
<dbReference type="EMBL" id="JACXVP010000005">
    <property type="protein sequence ID" value="KAG5606581.1"/>
    <property type="molecule type" value="Genomic_DNA"/>
</dbReference>
<dbReference type="Proteomes" id="UP000824120">
    <property type="component" value="Chromosome 5"/>
</dbReference>
<sequence length="265" mass="29820">MNENPTPVAIEPNKWCVEGEWQIYRDAKMINDKEKMAQIVTEERRVLTRSLHTIPDIYQLFNLHKCECITPDPGTYSEEMVREFYASYAATLRDGTSYGVVLSKGMLSSERLLYYGWLGTLLWMASVWSGSPHHIWDLAYKTDNQLTWDKVVMVAALVAGLEIDFSRMLLAEIHERDSGVLIWYCDRLIHPTEALDIGLIQDEANVSAPRRDPQVEKPPLGADLVVTLGQAQGSDPIIPHHSDTVPFSSSQAASIALVHPGPYHS</sequence>